<reference evidence="3 4" key="1">
    <citation type="submission" date="2019-10" db="EMBL/GenBank/DDBJ databases">
        <title>A soil myxobacterium in the family Polyangiaceae.</title>
        <authorList>
            <person name="Li Y."/>
            <person name="Wang J."/>
        </authorList>
    </citation>
    <scope>NUCLEOTIDE SEQUENCE [LARGE SCALE GENOMIC DNA]</scope>
    <source>
        <strain evidence="3 4">DSM 14734</strain>
    </source>
</reference>
<proteinExistence type="predicted"/>
<name>A0A6N7PQJ1_9BACT</name>
<dbReference type="AlphaFoldDB" id="A0A6N7PQJ1"/>
<evidence type="ECO:0000256" key="1">
    <source>
        <dbReference type="SAM" id="MobiDB-lite"/>
    </source>
</evidence>
<keyword evidence="4" id="KW-1185">Reference proteome</keyword>
<keyword evidence="2" id="KW-0812">Transmembrane</keyword>
<comment type="caution">
    <text evidence="3">The sequence shown here is derived from an EMBL/GenBank/DDBJ whole genome shotgun (WGS) entry which is preliminary data.</text>
</comment>
<gene>
    <name evidence="3" type="ORF">GF068_14155</name>
</gene>
<dbReference type="Proteomes" id="UP000440224">
    <property type="component" value="Unassembled WGS sequence"/>
</dbReference>
<evidence type="ECO:0000313" key="4">
    <source>
        <dbReference type="Proteomes" id="UP000440224"/>
    </source>
</evidence>
<dbReference type="RefSeq" id="WP_153819939.1">
    <property type="nucleotide sequence ID" value="NZ_WJIE01000004.1"/>
</dbReference>
<organism evidence="3 4">
    <name type="scientific">Polyangium spumosum</name>
    <dbReference type="NCBI Taxonomy" id="889282"/>
    <lineage>
        <taxon>Bacteria</taxon>
        <taxon>Pseudomonadati</taxon>
        <taxon>Myxococcota</taxon>
        <taxon>Polyangia</taxon>
        <taxon>Polyangiales</taxon>
        <taxon>Polyangiaceae</taxon>
        <taxon>Polyangium</taxon>
    </lineage>
</organism>
<protein>
    <submittedName>
        <fullName evidence="3">Uncharacterized protein</fullName>
    </submittedName>
</protein>
<evidence type="ECO:0000313" key="3">
    <source>
        <dbReference type="EMBL" id="MRG93066.1"/>
    </source>
</evidence>
<dbReference type="EMBL" id="WJIE01000004">
    <property type="protein sequence ID" value="MRG93066.1"/>
    <property type="molecule type" value="Genomic_DNA"/>
</dbReference>
<sequence>MHAAPPPPPAGPWPGPPGPQGPYRTAAPRPNKINKVGLLLGGGCFTLFLLVAAVGGYLLYQEEGRDLHVPDDEVASTPVEPEKPFRIPFKWEGTGYAFNNIWLVVDEGTTSGGGFEVQGDVSCSRGSRLRPVKTGLRRGAHVFDKKGGDGFSGWFYLTDTYERTSSRTIECSGTLKPSQGQWTKARLVVTQRQRPSDWFAR</sequence>
<evidence type="ECO:0000256" key="2">
    <source>
        <dbReference type="SAM" id="Phobius"/>
    </source>
</evidence>
<dbReference type="OrthoDB" id="9859568at2"/>
<accession>A0A6N7PQJ1</accession>
<keyword evidence="2" id="KW-1133">Transmembrane helix</keyword>
<feature type="compositionally biased region" description="Pro residues" evidence="1">
    <location>
        <begin position="1"/>
        <end position="20"/>
    </location>
</feature>
<feature type="transmembrane region" description="Helical" evidence="2">
    <location>
        <begin position="38"/>
        <end position="60"/>
    </location>
</feature>
<keyword evidence="2" id="KW-0472">Membrane</keyword>
<feature type="region of interest" description="Disordered" evidence="1">
    <location>
        <begin position="1"/>
        <end position="28"/>
    </location>
</feature>